<dbReference type="InterPro" id="IPR054298">
    <property type="entry name" value="BACOVA_00961-like"/>
</dbReference>
<protein>
    <submittedName>
        <fullName evidence="1">DUF4348 domain-containing protein</fullName>
    </submittedName>
</protein>
<evidence type="ECO:0000313" key="2">
    <source>
        <dbReference type="Proteomes" id="UP000284379"/>
    </source>
</evidence>
<accession>A0A413VSI6</accession>
<dbReference type="Proteomes" id="UP000284379">
    <property type="component" value="Unassembled WGS sequence"/>
</dbReference>
<dbReference type="EMBL" id="QSGO01000004">
    <property type="protein sequence ID" value="RHB36556.1"/>
    <property type="molecule type" value="Genomic_DNA"/>
</dbReference>
<comment type="caution">
    <text evidence="1">The sequence shown here is derived from an EMBL/GenBank/DDBJ whole genome shotgun (WGS) entry which is preliminary data.</text>
</comment>
<name>A0A413VSI6_9BACE</name>
<gene>
    <name evidence="1" type="ORF">DW888_06945</name>
</gene>
<organism evidence="1 2">
    <name type="scientific">Bacteroides nordii</name>
    <dbReference type="NCBI Taxonomy" id="291645"/>
    <lineage>
        <taxon>Bacteria</taxon>
        <taxon>Pseudomonadati</taxon>
        <taxon>Bacteroidota</taxon>
        <taxon>Bacteroidia</taxon>
        <taxon>Bacteroidales</taxon>
        <taxon>Bacteroidaceae</taxon>
        <taxon>Bacteroides</taxon>
    </lineage>
</organism>
<sequence length="185" mass="21075">MKTKRVVSYLLVAVLLAGVCCVSCGNMSKRKAEALAANVDGEDFPAFLEKFTSSAAYQYTRIKFPLKTPITLMTDDGNSEKTFPFTQEKWPLLDSEVLKEERISQEEGGVYVSKYTLNEPAHKVFEAGYEESEIDLRVEFELIEGKWYVTDCYTGWYGFDLPIGELKETILQVQEDNKAFKELHP</sequence>
<reference evidence="1 2" key="1">
    <citation type="submission" date="2018-08" db="EMBL/GenBank/DDBJ databases">
        <title>A genome reference for cultivated species of the human gut microbiota.</title>
        <authorList>
            <person name="Zou Y."/>
            <person name="Xue W."/>
            <person name="Luo G."/>
        </authorList>
    </citation>
    <scope>NUCLEOTIDE SEQUENCE [LARGE SCALE GENOMIC DNA]</scope>
    <source>
        <strain evidence="1 2">AM40-30BH</strain>
    </source>
</reference>
<dbReference type="AlphaFoldDB" id="A0A413VSI6"/>
<dbReference type="GeneID" id="69504483"/>
<dbReference type="RefSeq" id="WP_002558631.1">
    <property type="nucleotide sequence ID" value="NZ_CABJFV010000004.1"/>
</dbReference>
<evidence type="ECO:0000313" key="1">
    <source>
        <dbReference type="EMBL" id="RHB36556.1"/>
    </source>
</evidence>
<dbReference type="Pfam" id="PF22057">
    <property type="entry name" value="BACOVA_00961-like"/>
    <property type="match status" value="1"/>
</dbReference>
<proteinExistence type="predicted"/>
<dbReference type="Gene3D" id="3.10.450.410">
    <property type="match status" value="1"/>
</dbReference>